<comment type="caution">
    <text evidence="1">The sequence shown here is derived from an EMBL/GenBank/DDBJ whole genome shotgun (WGS) entry which is preliminary data.</text>
</comment>
<protein>
    <submittedName>
        <fullName evidence="1">Uncharacterized protein</fullName>
    </submittedName>
</protein>
<sequence>MSRNVKFLSNLKSNFWLKKKRKGVHNRQLLTLVRSVMNLRGKGTPARRRGTAREKFVILTGFVYIRLPAWTSNPALVEAKS</sequence>
<proteinExistence type="predicted"/>
<gene>
    <name evidence="1" type="ORF">WN944_021877</name>
</gene>
<name>A0AAP0N2K6_9ROSI</name>
<dbReference type="Proteomes" id="UP001428341">
    <property type="component" value="Unassembled WGS sequence"/>
</dbReference>
<accession>A0AAP0N2K6</accession>
<dbReference type="AlphaFoldDB" id="A0AAP0N2K6"/>
<evidence type="ECO:0000313" key="1">
    <source>
        <dbReference type="EMBL" id="KAK9228920.1"/>
    </source>
</evidence>
<organism evidence="1 2">
    <name type="scientific">Citrus x changshan-huyou</name>
    <dbReference type="NCBI Taxonomy" id="2935761"/>
    <lineage>
        <taxon>Eukaryota</taxon>
        <taxon>Viridiplantae</taxon>
        <taxon>Streptophyta</taxon>
        <taxon>Embryophyta</taxon>
        <taxon>Tracheophyta</taxon>
        <taxon>Spermatophyta</taxon>
        <taxon>Magnoliopsida</taxon>
        <taxon>eudicotyledons</taxon>
        <taxon>Gunneridae</taxon>
        <taxon>Pentapetalae</taxon>
        <taxon>rosids</taxon>
        <taxon>malvids</taxon>
        <taxon>Sapindales</taxon>
        <taxon>Rutaceae</taxon>
        <taxon>Aurantioideae</taxon>
        <taxon>Citrus</taxon>
    </lineage>
</organism>
<keyword evidence="2" id="KW-1185">Reference proteome</keyword>
<evidence type="ECO:0000313" key="2">
    <source>
        <dbReference type="Proteomes" id="UP001428341"/>
    </source>
</evidence>
<dbReference type="EMBL" id="JBCGBO010000001">
    <property type="protein sequence ID" value="KAK9228920.1"/>
    <property type="molecule type" value="Genomic_DNA"/>
</dbReference>
<reference evidence="1 2" key="1">
    <citation type="submission" date="2024-05" db="EMBL/GenBank/DDBJ databases">
        <title>Haplotype-resolved chromosome-level genome assembly of Huyou (Citrus changshanensis).</title>
        <authorList>
            <person name="Miao C."/>
            <person name="Chen W."/>
            <person name="Wu Y."/>
            <person name="Wang L."/>
            <person name="Zhao S."/>
            <person name="Grierson D."/>
            <person name="Xu C."/>
            <person name="Chen K."/>
        </authorList>
    </citation>
    <scope>NUCLEOTIDE SEQUENCE [LARGE SCALE GENOMIC DNA]</scope>
    <source>
        <strain evidence="1">01-14</strain>
        <tissue evidence="1">Leaf</tissue>
    </source>
</reference>